<evidence type="ECO:0000256" key="8">
    <source>
        <dbReference type="PROSITE-ProRule" id="PRU00169"/>
    </source>
</evidence>
<dbReference type="PRINTS" id="PR00344">
    <property type="entry name" value="BCTRLSENSOR"/>
</dbReference>
<dbReference type="InterPro" id="IPR004105">
    <property type="entry name" value="CheA-like_dim"/>
</dbReference>
<feature type="region of interest" description="Disordered" evidence="9">
    <location>
        <begin position="128"/>
        <end position="150"/>
    </location>
</feature>
<dbReference type="Pfam" id="PF02895">
    <property type="entry name" value="H-kinase_dim"/>
    <property type="match status" value="1"/>
</dbReference>
<dbReference type="PANTHER" id="PTHR43395:SF1">
    <property type="entry name" value="CHEMOTAXIS PROTEIN CHEA"/>
    <property type="match status" value="1"/>
</dbReference>
<dbReference type="InterPro" id="IPR036641">
    <property type="entry name" value="HPT_dom_sf"/>
</dbReference>
<dbReference type="AlphaFoldDB" id="A0A563VL46"/>
<comment type="catalytic activity">
    <reaction evidence="1">
        <text>ATP + protein L-histidine = ADP + protein N-phospho-L-histidine.</text>
        <dbReference type="EC" id="2.7.13.3"/>
    </reaction>
</comment>
<dbReference type="SMART" id="SM00260">
    <property type="entry name" value="CheW"/>
    <property type="match status" value="1"/>
</dbReference>
<gene>
    <name evidence="14" type="ORF">H1P_1310005</name>
</gene>
<evidence type="ECO:0000259" key="13">
    <source>
        <dbReference type="PROSITE" id="PS50894"/>
    </source>
</evidence>
<feature type="domain" description="HPt" evidence="13">
    <location>
        <begin position="170"/>
        <end position="274"/>
    </location>
</feature>
<dbReference type="Gene3D" id="1.10.287.560">
    <property type="entry name" value="Histidine kinase CheA-like, homodimeric domain"/>
    <property type="match status" value="1"/>
</dbReference>
<evidence type="ECO:0000256" key="9">
    <source>
        <dbReference type="SAM" id="MobiDB-lite"/>
    </source>
</evidence>
<organism evidence="14 15">
    <name type="scientific">Hyella patelloides LEGE 07179</name>
    <dbReference type="NCBI Taxonomy" id="945734"/>
    <lineage>
        <taxon>Bacteria</taxon>
        <taxon>Bacillati</taxon>
        <taxon>Cyanobacteriota</taxon>
        <taxon>Cyanophyceae</taxon>
        <taxon>Pleurocapsales</taxon>
        <taxon>Hyellaceae</taxon>
        <taxon>Hyella</taxon>
    </lineage>
</organism>
<keyword evidence="15" id="KW-1185">Reference proteome</keyword>
<evidence type="ECO:0000256" key="1">
    <source>
        <dbReference type="ARBA" id="ARBA00000085"/>
    </source>
</evidence>
<keyword evidence="6" id="KW-0902">Two-component regulatory system</keyword>
<feature type="domain" description="Histidine kinase" evidence="10">
    <location>
        <begin position="429"/>
        <end position="640"/>
    </location>
</feature>
<dbReference type="SUPFAM" id="SSF55874">
    <property type="entry name" value="ATPase domain of HSP90 chaperone/DNA topoisomerase II/histidine kinase"/>
    <property type="match status" value="1"/>
</dbReference>
<dbReference type="PROSITE" id="PS50851">
    <property type="entry name" value="CHEW"/>
    <property type="match status" value="1"/>
</dbReference>
<dbReference type="CDD" id="cd00088">
    <property type="entry name" value="HPT"/>
    <property type="match status" value="2"/>
</dbReference>
<dbReference type="GO" id="GO:0000155">
    <property type="term" value="F:phosphorelay sensor kinase activity"/>
    <property type="evidence" value="ECO:0007669"/>
    <property type="project" value="InterPro"/>
</dbReference>
<evidence type="ECO:0000313" key="14">
    <source>
        <dbReference type="EMBL" id="VEP12067.1"/>
    </source>
</evidence>
<dbReference type="Pfam" id="PF01584">
    <property type="entry name" value="CheW"/>
    <property type="match status" value="1"/>
</dbReference>
<dbReference type="EC" id="2.7.13.3" evidence="2"/>
<dbReference type="SMART" id="SM00448">
    <property type="entry name" value="REC"/>
    <property type="match status" value="1"/>
</dbReference>
<dbReference type="SMART" id="SM00387">
    <property type="entry name" value="HATPase_c"/>
    <property type="match status" value="1"/>
</dbReference>
<dbReference type="Gene3D" id="1.20.120.160">
    <property type="entry name" value="HPT domain"/>
    <property type="match status" value="2"/>
</dbReference>
<dbReference type="InterPro" id="IPR011006">
    <property type="entry name" value="CheY-like_superfamily"/>
</dbReference>
<sequence length="916" mass="102157">MFIEDDELRELYKVASIDHLEKIEQGLLSLEKQPDDNSILDSLLRETHSLKGDSRMLGVEEAEMLVHQMEELLNEIKNNQTLISGDLCDRLYLGVDAVKKIAREAVTGEPSGISTFHIMAQLMGAEEEVEDRETGELENSEDWETGGPGDGENFATVSDFPSESNETSTVYIEDDELRELYKVASVDHLEKIEQGLLDLEKQPNDSSILDSLLRETHSLKGDSRMLGVADAETLVHQIEEILNEVKKGETIFSSDLCDRLYLGVDAVNKIAREAVTGEPSGVSAFHVIAQLMGAEEEDTEEVTDVGANGIRPNVIPEPIPETKIQPATPSVPSAEIETVRVDFPKLDSLMTQAGELLVTKLSLERRNDDLAQLLEFWENWSRDFALNKQLLKQLEPKLTEEERQNLAKCDRQERKYLEQFGGLVSTLKNLVLEDNARLDTVANKLETGIRNLRLLPLSTIFNLFPRMVRDLGKQLGKEIEFTIEGGEISVDKRILEEIKAPLTHIIRNAIDHGIETPQERVANNKPQKAKLLLKGSQNNNRIIIEVIDDGRGLDVERIGITALKRQVCTESELLKMTPQQVQSLIFAPGFSTRNEVSEISGRGVGLDVVRENVERLKGTVEIQSTWGVGCKFQLSLNTSLSTTYVLIVEINQHFYAIPIDFVEKMILVSPEQIFQVKGTPTILWEEKPLSVAWLRDLLSLEKPRENTLSQQKIPCIILSIGSEKIGVFTDKLIEQQNVILKPQSKLLRKIPNISGATILSSGEVCMVIEPREILQATSAGKGIDSLATISSKITTKPKVLLVEDSIPIRTQVRRILISAGYDVTVAVDGLEGFNTLQAQKNFDAVVSDVEMPNLSGLEMTARIRQYSEHDELPIILVTTLATEADKRRGAEAGANAYLTKGDFDQTLLLNTLRRLI</sequence>
<reference evidence="14 15" key="1">
    <citation type="submission" date="2019-01" db="EMBL/GenBank/DDBJ databases">
        <authorList>
            <person name="Brito A."/>
        </authorList>
    </citation>
    <scope>NUCLEOTIDE SEQUENCE [LARGE SCALE GENOMIC DNA]</scope>
    <source>
        <strain evidence="14">1</strain>
    </source>
</reference>
<evidence type="ECO:0000256" key="4">
    <source>
        <dbReference type="ARBA" id="ARBA00022679"/>
    </source>
</evidence>
<evidence type="ECO:0000256" key="2">
    <source>
        <dbReference type="ARBA" id="ARBA00012438"/>
    </source>
</evidence>
<feature type="compositionally biased region" description="Acidic residues" evidence="9">
    <location>
        <begin position="128"/>
        <end position="144"/>
    </location>
</feature>
<evidence type="ECO:0000259" key="10">
    <source>
        <dbReference type="PROSITE" id="PS50109"/>
    </source>
</evidence>
<dbReference type="Gene3D" id="3.30.565.10">
    <property type="entry name" value="Histidine kinase-like ATPase, C-terminal domain"/>
    <property type="match status" value="1"/>
</dbReference>
<keyword evidence="4" id="KW-0808">Transferase</keyword>
<dbReference type="EMBL" id="CAACVJ010000037">
    <property type="protein sequence ID" value="VEP12067.1"/>
    <property type="molecule type" value="Genomic_DNA"/>
</dbReference>
<dbReference type="Gene3D" id="3.40.50.2300">
    <property type="match status" value="1"/>
</dbReference>
<dbReference type="PROSITE" id="PS50894">
    <property type="entry name" value="HPT"/>
    <property type="match status" value="2"/>
</dbReference>
<feature type="modified residue" description="Phosphohistidine" evidence="7">
    <location>
        <position position="217"/>
    </location>
</feature>
<feature type="modified residue" description="4-aspartylphosphate" evidence="8">
    <location>
        <position position="848"/>
    </location>
</feature>
<dbReference type="PROSITE" id="PS50110">
    <property type="entry name" value="RESPONSE_REGULATORY"/>
    <property type="match status" value="1"/>
</dbReference>
<dbReference type="SUPFAM" id="SSF52172">
    <property type="entry name" value="CheY-like"/>
    <property type="match status" value="1"/>
</dbReference>
<dbReference type="SUPFAM" id="SSF50341">
    <property type="entry name" value="CheW-like"/>
    <property type="match status" value="1"/>
</dbReference>
<evidence type="ECO:0000256" key="7">
    <source>
        <dbReference type="PROSITE-ProRule" id="PRU00110"/>
    </source>
</evidence>
<dbReference type="InterPro" id="IPR001789">
    <property type="entry name" value="Sig_transdc_resp-reg_receiver"/>
</dbReference>
<evidence type="ECO:0000256" key="5">
    <source>
        <dbReference type="ARBA" id="ARBA00022777"/>
    </source>
</evidence>
<dbReference type="SUPFAM" id="SSF47226">
    <property type="entry name" value="Histidine-containing phosphotransfer domain, HPT domain"/>
    <property type="match status" value="2"/>
</dbReference>
<dbReference type="GO" id="GO:0005737">
    <property type="term" value="C:cytoplasm"/>
    <property type="evidence" value="ECO:0007669"/>
    <property type="project" value="InterPro"/>
</dbReference>
<dbReference type="GO" id="GO:0006935">
    <property type="term" value="P:chemotaxis"/>
    <property type="evidence" value="ECO:0007669"/>
    <property type="project" value="InterPro"/>
</dbReference>
<keyword evidence="3 8" id="KW-0597">Phosphoprotein</keyword>
<dbReference type="Pfam" id="PF01627">
    <property type="entry name" value="Hpt"/>
    <property type="match status" value="2"/>
</dbReference>
<evidence type="ECO:0000259" key="11">
    <source>
        <dbReference type="PROSITE" id="PS50110"/>
    </source>
</evidence>
<evidence type="ECO:0000256" key="3">
    <source>
        <dbReference type="ARBA" id="ARBA00022553"/>
    </source>
</evidence>
<dbReference type="PROSITE" id="PS50109">
    <property type="entry name" value="HIS_KIN"/>
    <property type="match status" value="1"/>
</dbReference>
<dbReference type="InterPro" id="IPR036061">
    <property type="entry name" value="CheW-like_dom_sf"/>
</dbReference>
<evidence type="ECO:0000256" key="6">
    <source>
        <dbReference type="ARBA" id="ARBA00023012"/>
    </source>
</evidence>
<feature type="domain" description="CheW-like" evidence="12">
    <location>
        <begin position="642"/>
        <end position="779"/>
    </location>
</feature>
<dbReference type="InterPro" id="IPR008207">
    <property type="entry name" value="Sig_transdc_His_kin_Hpt_dom"/>
</dbReference>
<proteinExistence type="predicted"/>
<keyword evidence="5 14" id="KW-0418">Kinase</keyword>
<dbReference type="InterPro" id="IPR051315">
    <property type="entry name" value="Bact_Chemotaxis_CheA"/>
</dbReference>
<dbReference type="InterPro" id="IPR004358">
    <property type="entry name" value="Sig_transdc_His_kin-like_C"/>
</dbReference>
<name>A0A563VL46_9CYAN</name>
<accession>A0A563VL46</accession>
<dbReference type="SMART" id="SM00073">
    <property type="entry name" value="HPT"/>
    <property type="match status" value="2"/>
</dbReference>
<feature type="modified residue" description="Phosphohistidine" evidence="7">
    <location>
        <position position="48"/>
    </location>
</feature>
<dbReference type="InterPro" id="IPR005467">
    <property type="entry name" value="His_kinase_dom"/>
</dbReference>
<feature type="domain" description="HPt" evidence="13">
    <location>
        <begin position="1"/>
        <end position="105"/>
    </location>
</feature>
<evidence type="ECO:0000259" key="12">
    <source>
        <dbReference type="PROSITE" id="PS50851"/>
    </source>
</evidence>
<protein>
    <recommendedName>
        <fullName evidence="2">histidine kinase</fullName>
        <ecNumber evidence="2">2.7.13.3</ecNumber>
    </recommendedName>
</protein>
<feature type="domain" description="Response regulatory" evidence="11">
    <location>
        <begin position="798"/>
        <end position="915"/>
    </location>
</feature>
<dbReference type="Pfam" id="PF02518">
    <property type="entry name" value="HATPase_c"/>
    <property type="match status" value="1"/>
</dbReference>
<dbReference type="Pfam" id="PF00072">
    <property type="entry name" value="Response_reg"/>
    <property type="match status" value="1"/>
</dbReference>
<evidence type="ECO:0000313" key="15">
    <source>
        <dbReference type="Proteomes" id="UP000320055"/>
    </source>
</evidence>
<dbReference type="Gene3D" id="2.30.30.40">
    <property type="entry name" value="SH3 Domains"/>
    <property type="match status" value="1"/>
</dbReference>
<dbReference type="FunFam" id="3.30.565.10:FF:000016">
    <property type="entry name" value="Chemotaxis protein CheA, putative"/>
    <property type="match status" value="1"/>
</dbReference>
<dbReference type="Proteomes" id="UP000320055">
    <property type="component" value="Unassembled WGS sequence"/>
</dbReference>
<dbReference type="InterPro" id="IPR037006">
    <property type="entry name" value="CheA-like_homodim_sf"/>
</dbReference>
<dbReference type="InterPro" id="IPR036890">
    <property type="entry name" value="HATPase_C_sf"/>
</dbReference>
<dbReference type="RefSeq" id="WP_222427105.1">
    <property type="nucleotide sequence ID" value="NZ_LR213884.1"/>
</dbReference>
<dbReference type="InterPro" id="IPR003594">
    <property type="entry name" value="HATPase_dom"/>
</dbReference>
<dbReference type="InterPro" id="IPR002545">
    <property type="entry name" value="CheW-lke_dom"/>
</dbReference>
<dbReference type="SMART" id="SM01231">
    <property type="entry name" value="H-kinase_dim"/>
    <property type="match status" value="1"/>
</dbReference>
<dbReference type="PANTHER" id="PTHR43395">
    <property type="entry name" value="SENSOR HISTIDINE KINASE CHEA"/>
    <property type="match status" value="1"/>
</dbReference>